<dbReference type="OrthoDB" id="9811084at2"/>
<dbReference type="AlphaFoldDB" id="A0A059FD49"/>
<dbReference type="Pfam" id="PF00440">
    <property type="entry name" value="TetR_N"/>
    <property type="match status" value="1"/>
</dbReference>
<dbReference type="EMBL" id="ARYJ01000005">
    <property type="protein sequence ID" value="KCZ88529.1"/>
    <property type="molecule type" value="Genomic_DNA"/>
</dbReference>
<reference evidence="6 7" key="1">
    <citation type="journal article" date="2014" name="Antonie Van Leeuwenhoek">
        <title>Hyphomonas beringensis sp. nov. and Hyphomonas chukchiensis sp. nov., isolated from surface seawater of the Bering Sea and Chukchi Sea.</title>
        <authorList>
            <person name="Li C."/>
            <person name="Lai Q."/>
            <person name="Li G."/>
            <person name="Dong C."/>
            <person name="Wang J."/>
            <person name="Liao Y."/>
            <person name="Shao Z."/>
        </authorList>
    </citation>
    <scope>NUCLEOTIDE SEQUENCE [LARGE SCALE GENOMIC DNA]</scope>
    <source>
        <strain evidence="6 7">VP2</strain>
    </source>
</reference>
<accession>A0A059FD49</accession>
<evidence type="ECO:0000256" key="4">
    <source>
        <dbReference type="PROSITE-ProRule" id="PRU00335"/>
    </source>
</evidence>
<dbReference type="RefSeq" id="WP_035581274.1">
    <property type="nucleotide sequence ID" value="NZ_ARYJ01000005.1"/>
</dbReference>
<dbReference type="PANTHER" id="PTHR47506:SF1">
    <property type="entry name" value="HTH-TYPE TRANSCRIPTIONAL REGULATOR YJDC"/>
    <property type="match status" value="1"/>
</dbReference>
<dbReference type="PATRIC" id="fig|1280952.3.peg.1831"/>
<evidence type="ECO:0000256" key="1">
    <source>
        <dbReference type="ARBA" id="ARBA00023015"/>
    </source>
</evidence>
<evidence type="ECO:0000313" key="7">
    <source>
        <dbReference type="Proteomes" id="UP000024816"/>
    </source>
</evidence>
<dbReference type="InterPro" id="IPR054156">
    <property type="entry name" value="YxaF_TetR_C"/>
</dbReference>
<dbReference type="PRINTS" id="PR00455">
    <property type="entry name" value="HTHTETR"/>
</dbReference>
<dbReference type="SUPFAM" id="SSF46689">
    <property type="entry name" value="Homeodomain-like"/>
    <property type="match status" value="1"/>
</dbReference>
<dbReference type="InterPro" id="IPR009057">
    <property type="entry name" value="Homeodomain-like_sf"/>
</dbReference>
<dbReference type="PROSITE" id="PS50977">
    <property type="entry name" value="HTH_TETR_2"/>
    <property type="match status" value="1"/>
</dbReference>
<keyword evidence="1" id="KW-0805">Transcription regulation</keyword>
<name>A0A059FD49_9PROT</name>
<evidence type="ECO:0000259" key="5">
    <source>
        <dbReference type="PROSITE" id="PS50977"/>
    </source>
</evidence>
<evidence type="ECO:0000256" key="2">
    <source>
        <dbReference type="ARBA" id="ARBA00023125"/>
    </source>
</evidence>
<dbReference type="GO" id="GO:0003677">
    <property type="term" value="F:DNA binding"/>
    <property type="evidence" value="ECO:0007669"/>
    <property type="project" value="UniProtKB-UniRule"/>
</dbReference>
<dbReference type="InterPro" id="IPR001647">
    <property type="entry name" value="HTH_TetR"/>
</dbReference>
<keyword evidence="7" id="KW-1185">Reference proteome</keyword>
<keyword evidence="3" id="KW-0804">Transcription</keyword>
<comment type="caution">
    <text evidence="6">The sequence shown here is derived from an EMBL/GenBank/DDBJ whole genome shotgun (WGS) entry which is preliminary data.</text>
</comment>
<dbReference type="Gene3D" id="1.10.357.10">
    <property type="entry name" value="Tetracycline Repressor, domain 2"/>
    <property type="match status" value="1"/>
</dbReference>
<dbReference type="PANTHER" id="PTHR47506">
    <property type="entry name" value="TRANSCRIPTIONAL REGULATORY PROTEIN"/>
    <property type="match status" value="1"/>
</dbReference>
<feature type="DNA-binding region" description="H-T-H motif" evidence="4">
    <location>
        <begin position="27"/>
        <end position="46"/>
    </location>
</feature>
<evidence type="ECO:0000313" key="6">
    <source>
        <dbReference type="EMBL" id="KCZ88529.1"/>
    </source>
</evidence>
<dbReference type="eggNOG" id="COG1309">
    <property type="taxonomic scope" value="Bacteria"/>
</dbReference>
<evidence type="ECO:0000256" key="3">
    <source>
        <dbReference type="ARBA" id="ARBA00023163"/>
    </source>
</evidence>
<keyword evidence="2 4" id="KW-0238">DNA-binding</keyword>
<feature type="domain" description="HTH tetR-type" evidence="5">
    <location>
        <begin position="4"/>
        <end position="64"/>
    </location>
</feature>
<dbReference type="STRING" id="1280952.HJA_09179"/>
<sequence>MAATDTRAQIVEAADQLFYERGFEHTSFADIAAEVQISRGNFYYHFRSKDEILDAVIRQRLENTQAMLDGWEAEGAGPVERITSFIQILIVNQTKIMAFGCPVGTLTSELAKLGHPSQAGATGLFSLFRHWLARQFALMGHKPGDADQLALHLLARSQGVATLASALRDKAFVEAEVQEMCTWLSAQTPGRLQ</sequence>
<dbReference type="Pfam" id="PF21993">
    <property type="entry name" value="TetR_C_13_2"/>
    <property type="match status" value="1"/>
</dbReference>
<organism evidence="6 7">
    <name type="scientific">Hyphomonas jannaschiana VP2</name>
    <dbReference type="NCBI Taxonomy" id="1280952"/>
    <lineage>
        <taxon>Bacteria</taxon>
        <taxon>Pseudomonadati</taxon>
        <taxon>Pseudomonadota</taxon>
        <taxon>Alphaproteobacteria</taxon>
        <taxon>Hyphomonadales</taxon>
        <taxon>Hyphomonadaceae</taxon>
        <taxon>Hyphomonas</taxon>
    </lineage>
</organism>
<dbReference type="FunFam" id="1.10.10.60:FF:000141">
    <property type="entry name" value="TetR family transcriptional regulator"/>
    <property type="match status" value="1"/>
</dbReference>
<proteinExistence type="predicted"/>
<dbReference type="Proteomes" id="UP000024816">
    <property type="component" value="Unassembled WGS sequence"/>
</dbReference>
<dbReference type="SUPFAM" id="SSF48498">
    <property type="entry name" value="Tetracyclin repressor-like, C-terminal domain"/>
    <property type="match status" value="1"/>
</dbReference>
<dbReference type="InterPro" id="IPR036271">
    <property type="entry name" value="Tet_transcr_reg_TetR-rel_C_sf"/>
</dbReference>
<gene>
    <name evidence="6" type="ORF">HJA_09179</name>
</gene>
<protein>
    <submittedName>
        <fullName evidence="6">TetR family transcriptional regulator</fullName>
    </submittedName>
</protein>